<keyword evidence="5" id="KW-0997">Cell inner membrane</keyword>
<keyword evidence="9" id="KW-0472">Membrane</keyword>
<evidence type="ECO:0000313" key="13">
    <source>
        <dbReference type="Proteomes" id="UP000628448"/>
    </source>
</evidence>
<dbReference type="PANTHER" id="PTHR33446:SF2">
    <property type="entry name" value="PROTEIN TONB"/>
    <property type="match status" value="1"/>
</dbReference>
<evidence type="ECO:0000256" key="8">
    <source>
        <dbReference type="ARBA" id="ARBA00022989"/>
    </source>
</evidence>
<organism evidence="12 13">
    <name type="scientific">Panacibacter microcysteis</name>
    <dbReference type="NCBI Taxonomy" id="2793269"/>
    <lineage>
        <taxon>Bacteria</taxon>
        <taxon>Pseudomonadati</taxon>
        <taxon>Bacteroidota</taxon>
        <taxon>Chitinophagia</taxon>
        <taxon>Chitinophagales</taxon>
        <taxon>Chitinophagaceae</taxon>
        <taxon>Panacibacter</taxon>
    </lineage>
</organism>
<dbReference type="EMBL" id="JADWYR010000002">
    <property type="protein sequence ID" value="MBG9377769.1"/>
    <property type="molecule type" value="Genomic_DNA"/>
</dbReference>
<keyword evidence="3" id="KW-0813">Transport</keyword>
<dbReference type="Proteomes" id="UP000628448">
    <property type="component" value="Unassembled WGS sequence"/>
</dbReference>
<evidence type="ECO:0000259" key="11">
    <source>
        <dbReference type="PROSITE" id="PS52015"/>
    </source>
</evidence>
<keyword evidence="6" id="KW-0812">Transmembrane</keyword>
<evidence type="ECO:0000256" key="10">
    <source>
        <dbReference type="SAM" id="MobiDB-lite"/>
    </source>
</evidence>
<evidence type="ECO:0000313" key="12">
    <source>
        <dbReference type="EMBL" id="MBG9377769.1"/>
    </source>
</evidence>
<evidence type="ECO:0000256" key="1">
    <source>
        <dbReference type="ARBA" id="ARBA00004383"/>
    </source>
</evidence>
<dbReference type="PANTHER" id="PTHR33446">
    <property type="entry name" value="PROTEIN TONB-RELATED"/>
    <property type="match status" value="1"/>
</dbReference>
<dbReference type="Pfam" id="PF03544">
    <property type="entry name" value="TonB_C"/>
    <property type="match status" value="1"/>
</dbReference>
<dbReference type="InterPro" id="IPR037682">
    <property type="entry name" value="TonB_C"/>
</dbReference>
<keyword evidence="4" id="KW-1003">Cell membrane</keyword>
<dbReference type="Gene3D" id="3.30.1150.10">
    <property type="match status" value="1"/>
</dbReference>
<evidence type="ECO:0000256" key="2">
    <source>
        <dbReference type="ARBA" id="ARBA00006555"/>
    </source>
</evidence>
<evidence type="ECO:0000256" key="5">
    <source>
        <dbReference type="ARBA" id="ARBA00022519"/>
    </source>
</evidence>
<feature type="domain" description="TonB C-terminal" evidence="11">
    <location>
        <begin position="118"/>
        <end position="209"/>
    </location>
</feature>
<evidence type="ECO:0000256" key="7">
    <source>
        <dbReference type="ARBA" id="ARBA00022927"/>
    </source>
</evidence>
<feature type="region of interest" description="Disordered" evidence="10">
    <location>
        <begin position="27"/>
        <end position="85"/>
    </location>
</feature>
<evidence type="ECO:0000256" key="4">
    <source>
        <dbReference type="ARBA" id="ARBA00022475"/>
    </source>
</evidence>
<gene>
    <name evidence="12" type="ORF">I5907_16120</name>
</gene>
<dbReference type="InterPro" id="IPR051045">
    <property type="entry name" value="TonB-dependent_transducer"/>
</dbReference>
<protein>
    <submittedName>
        <fullName evidence="12">Energy transducer TonB</fullName>
    </submittedName>
</protein>
<feature type="compositionally biased region" description="Polar residues" evidence="10">
    <location>
        <begin position="53"/>
        <end position="75"/>
    </location>
</feature>
<comment type="similarity">
    <text evidence="2">Belongs to the TonB family.</text>
</comment>
<keyword evidence="8" id="KW-1133">Transmembrane helix</keyword>
<keyword evidence="7" id="KW-0653">Protein transport</keyword>
<dbReference type="RefSeq" id="WP_196991838.1">
    <property type="nucleotide sequence ID" value="NZ_JADWYR010000002.1"/>
</dbReference>
<dbReference type="GO" id="GO:0055085">
    <property type="term" value="P:transmembrane transport"/>
    <property type="evidence" value="ECO:0007669"/>
    <property type="project" value="InterPro"/>
</dbReference>
<feature type="compositionally biased region" description="Low complexity" evidence="10">
    <location>
        <begin position="35"/>
        <end position="52"/>
    </location>
</feature>
<evidence type="ECO:0000256" key="9">
    <source>
        <dbReference type="ARBA" id="ARBA00023136"/>
    </source>
</evidence>
<dbReference type="GO" id="GO:0098797">
    <property type="term" value="C:plasma membrane protein complex"/>
    <property type="evidence" value="ECO:0007669"/>
    <property type="project" value="TreeGrafter"/>
</dbReference>
<evidence type="ECO:0000256" key="6">
    <source>
        <dbReference type="ARBA" id="ARBA00022692"/>
    </source>
</evidence>
<dbReference type="GO" id="GO:0015031">
    <property type="term" value="P:protein transport"/>
    <property type="evidence" value="ECO:0007669"/>
    <property type="project" value="UniProtKB-KW"/>
</dbReference>
<sequence length="209" mass="22680">MKRQIRSMALGLATIFVINACQTPEERAKEMNTQPVAENADANNNPEAAAVDTTTSLQADESMLSADSNTATSPAASVPPRQDEVVLKKKALKGRASVDMKAAPASGAKVEVMPSFPGGESSLNKFVEDNLQYPQQAIDNDVEGRVIVTFDVDENGRIYRPNVVSDKLGYGLEEEALRVIKSMPQWNPGKLKGKNVKTTFTLPIVYQLI</sequence>
<keyword evidence="13" id="KW-1185">Reference proteome</keyword>
<dbReference type="PROSITE" id="PS52015">
    <property type="entry name" value="TONB_CTD"/>
    <property type="match status" value="1"/>
</dbReference>
<dbReference type="SUPFAM" id="SSF74653">
    <property type="entry name" value="TolA/TonB C-terminal domain"/>
    <property type="match status" value="1"/>
</dbReference>
<dbReference type="InterPro" id="IPR006260">
    <property type="entry name" value="TonB/TolA_C"/>
</dbReference>
<reference evidence="12" key="1">
    <citation type="submission" date="2020-11" db="EMBL/GenBank/DDBJ databases">
        <title>Bacterial whole genome sequence for Panacibacter sp. DH6.</title>
        <authorList>
            <person name="Le V."/>
            <person name="Ko S."/>
            <person name="Ahn C.-Y."/>
            <person name="Oh H.-M."/>
        </authorList>
    </citation>
    <scope>NUCLEOTIDE SEQUENCE</scope>
    <source>
        <strain evidence="12">DH6</strain>
    </source>
</reference>
<dbReference type="NCBIfam" id="TIGR01352">
    <property type="entry name" value="tonB_Cterm"/>
    <property type="match status" value="1"/>
</dbReference>
<comment type="caution">
    <text evidence="12">The sequence shown here is derived from an EMBL/GenBank/DDBJ whole genome shotgun (WGS) entry which is preliminary data.</text>
</comment>
<dbReference type="AlphaFoldDB" id="A0A931EB48"/>
<comment type="subcellular location">
    <subcellularLocation>
        <location evidence="1">Cell inner membrane</location>
        <topology evidence="1">Single-pass membrane protein</topology>
        <orientation evidence="1">Periplasmic side</orientation>
    </subcellularLocation>
</comment>
<proteinExistence type="inferred from homology"/>
<dbReference type="GO" id="GO:0031992">
    <property type="term" value="F:energy transducer activity"/>
    <property type="evidence" value="ECO:0007669"/>
    <property type="project" value="TreeGrafter"/>
</dbReference>
<name>A0A931EB48_9BACT</name>
<accession>A0A931EB48</accession>
<evidence type="ECO:0000256" key="3">
    <source>
        <dbReference type="ARBA" id="ARBA00022448"/>
    </source>
</evidence>